<dbReference type="PANTHER" id="PTHR47717">
    <property type="entry name" value="PEPTIDYL-PROLYL CIS-TRANS ISOMERASE FKBP19, CHLOROPLASTIC"/>
    <property type="match status" value="1"/>
</dbReference>
<dbReference type="PROSITE" id="PS50059">
    <property type="entry name" value="FKBP_PPIASE"/>
    <property type="match status" value="1"/>
</dbReference>
<feature type="signal peptide" evidence="2">
    <location>
        <begin position="1"/>
        <end position="39"/>
    </location>
</feature>
<proteinExistence type="predicted"/>
<dbReference type="Pfam" id="PF00254">
    <property type="entry name" value="FKBP_C"/>
    <property type="match status" value="1"/>
</dbReference>
<dbReference type="InterPro" id="IPR006311">
    <property type="entry name" value="TAT_signal"/>
</dbReference>
<dbReference type="GO" id="GO:0003755">
    <property type="term" value="F:peptidyl-prolyl cis-trans isomerase activity"/>
    <property type="evidence" value="ECO:0007669"/>
    <property type="project" value="UniProtKB-KW"/>
</dbReference>
<feature type="domain" description="PPIase FKBP-type" evidence="3">
    <location>
        <begin position="91"/>
        <end position="211"/>
    </location>
</feature>
<evidence type="ECO:0000259" key="3">
    <source>
        <dbReference type="PROSITE" id="PS50059"/>
    </source>
</evidence>
<evidence type="ECO:0000256" key="2">
    <source>
        <dbReference type="SAM" id="SignalP"/>
    </source>
</evidence>
<gene>
    <name evidence="4" type="ORF">GPECTOR_13g822</name>
</gene>
<feature type="chain" id="PRO_5007562137" description="peptidylprolyl isomerase" evidence="2">
    <location>
        <begin position="40"/>
        <end position="214"/>
    </location>
</feature>
<dbReference type="EMBL" id="LSYV01000014">
    <property type="protein sequence ID" value="KXZ51335.1"/>
    <property type="molecule type" value="Genomic_DNA"/>
</dbReference>
<evidence type="ECO:0000256" key="1">
    <source>
        <dbReference type="PROSITE-ProRule" id="PRU00277"/>
    </source>
</evidence>
<dbReference type="GO" id="GO:0009579">
    <property type="term" value="C:thylakoid"/>
    <property type="evidence" value="ECO:0007669"/>
    <property type="project" value="TreeGrafter"/>
</dbReference>
<dbReference type="InterPro" id="IPR046357">
    <property type="entry name" value="PPIase_dom_sf"/>
</dbReference>
<organism evidence="4 5">
    <name type="scientific">Gonium pectorale</name>
    <name type="common">Green alga</name>
    <dbReference type="NCBI Taxonomy" id="33097"/>
    <lineage>
        <taxon>Eukaryota</taxon>
        <taxon>Viridiplantae</taxon>
        <taxon>Chlorophyta</taxon>
        <taxon>core chlorophytes</taxon>
        <taxon>Chlorophyceae</taxon>
        <taxon>CS clade</taxon>
        <taxon>Chlamydomonadales</taxon>
        <taxon>Volvocaceae</taxon>
        <taxon>Gonium</taxon>
    </lineage>
</organism>
<keyword evidence="1" id="KW-0413">Isomerase</keyword>
<dbReference type="GO" id="GO:0009507">
    <property type="term" value="C:chloroplast"/>
    <property type="evidence" value="ECO:0007669"/>
    <property type="project" value="TreeGrafter"/>
</dbReference>
<accession>A0A150GNI7</accession>
<evidence type="ECO:0000313" key="5">
    <source>
        <dbReference type="Proteomes" id="UP000075714"/>
    </source>
</evidence>
<comment type="caution">
    <text evidence="4">The sequence shown here is derived from an EMBL/GenBank/DDBJ whole genome shotgun (WGS) entry which is preliminary data.</text>
</comment>
<dbReference type="SUPFAM" id="SSF54534">
    <property type="entry name" value="FKBP-like"/>
    <property type="match status" value="1"/>
</dbReference>
<comment type="catalytic activity">
    <reaction evidence="1">
        <text>[protein]-peptidylproline (omega=180) = [protein]-peptidylproline (omega=0)</text>
        <dbReference type="Rhea" id="RHEA:16237"/>
        <dbReference type="Rhea" id="RHEA-COMP:10747"/>
        <dbReference type="Rhea" id="RHEA-COMP:10748"/>
        <dbReference type="ChEBI" id="CHEBI:83833"/>
        <dbReference type="ChEBI" id="CHEBI:83834"/>
        <dbReference type="EC" id="5.2.1.8"/>
    </reaction>
</comment>
<dbReference type="Proteomes" id="UP000075714">
    <property type="component" value="Unassembled WGS sequence"/>
</dbReference>
<dbReference type="PROSITE" id="PS51318">
    <property type="entry name" value="TAT"/>
    <property type="match status" value="1"/>
</dbReference>
<dbReference type="InterPro" id="IPR044208">
    <property type="entry name" value="FKBP19-like"/>
</dbReference>
<dbReference type="PANTHER" id="PTHR47717:SF1">
    <property type="entry name" value="PEPTIDYL-PROLYL CIS-TRANS ISOMERASE FKBP19, CHLOROPLASTIC"/>
    <property type="match status" value="1"/>
</dbReference>
<keyword evidence="2" id="KW-0732">Signal</keyword>
<dbReference type="STRING" id="33097.A0A150GNI7"/>
<dbReference type="Gene3D" id="3.10.50.40">
    <property type="match status" value="1"/>
</dbReference>
<dbReference type="InterPro" id="IPR001179">
    <property type="entry name" value="PPIase_FKBP_dom"/>
</dbReference>
<keyword evidence="1" id="KW-0697">Rotamase</keyword>
<protein>
    <recommendedName>
        <fullName evidence="1">peptidylprolyl isomerase</fullName>
        <ecNumber evidence="1">5.2.1.8</ecNumber>
    </recommendedName>
</protein>
<evidence type="ECO:0000313" key="4">
    <source>
        <dbReference type="EMBL" id="KXZ51335.1"/>
    </source>
</evidence>
<dbReference type="AlphaFoldDB" id="A0A150GNI7"/>
<reference evidence="5" key="1">
    <citation type="journal article" date="2016" name="Nat. Commun.">
        <title>The Gonium pectorale genome demonstrates co-option of cell cycle regulation during the evolution of multicellularity.</title>
        <authorList>
            <person name="Hanschen E.R."/>
            <person name="Marriage T.N."/>
            <person name="Ferris P.J."/>
            <person name="Hamaji T."/>
            <person name="Toyoda A."/>
            <person name="Fujiyama A."/>
            <person name="Neme R."/>
            <person name="Noguchi H."/>
            <person name="Minakuchi Y."/>
            <person name="Suzuki M."/>
            <person name="Kawai-Toyooka H."/>
            <person name="Smith D.R."/>
            <person name="Sparks H."/>
            <person name="Anderson J."/>
            <person name="Bakaric R."/>
            <person name="Luria V."/>
            <person name="Karger A."/>
            <person name="Kirschner M.W."/>
            <person name="Durand P.M."/>
            <person name="Michod R.E."/>
            <person name="Nozaki H."/>
            <person name="Olson B.J."/>
        </authorList>
    </citation>
    <scope>NUCLEOTIDE SEQUENCE [LARGE SCALE GENOMIC DNA]</scope>
    <source>
        <strain evidence="5">NIES-2863</strain>
    </source>
</reference>
<dbReference type="OrthoDB" id="77911at2759"/>
<sequence length="214" mass="23473">MPSPDALLSGHTRRREMLLGAAMLLPAAGLLVGVSPAEAADAVISKYEPMDALKGKDYGKPRMTYKDYTTTPSGLQYQDLKVGEGDLPQPGDTVVIDWDGYTIGYYGRPFEARNKPKGSSFTGDNKDFYRFVLGEGKVIPAFEEAVASMKPGGIRRIIVPVELGYPETGDWRRLGPKPSTFAGDRALDFVLANKGMIDKTLLFDVELVRVQPRK</sequence>
<dbReference type="EC" id="5.2.1.8" evidence="1"/>
<name>A0A150GNI7_GONPE</name>
<keyword evidence="5" id="KW-1185">Reference proteome</keyword>